<accession>A0A512BHT6</accession>
<dbReference type="AlphaFoldDB" id="A0A512BHT6"/>
<keyword evidence="3" id="KW-1185">Reference proteome</keyword>
<dbReference type="EMBL" id="BJYT01000021">
    <property type="protein sequence ID" value="GEO11435.1"/>
    <property type="molecule type" value="Genomic_DNA"/>
</dbReference>
<reference evidence="2 3" key="1">
    <citation type="submission" date="2019-07" db="EMBL/GenBank/DDBJ databases">
        <title>Whole genome shotgun sequence of Segetibacter aerophilus NBRC 106135.</title>
        <authorList>
            <person name="Hosoyama A."/>
            <person name="Uohara A."/>
            <person name="Ohji S."/>
            <person name="Ichikawa N."/>
        </authorList>
    </citation>
    <scope>NUCLEOTIDE SEQUENCE [LARGE SCALE GENOMIC DNA]</scope>
    <source>
        <strain evidence="2 3">NBRC 106135</strain>
    </source>
</reference>
<feature type="domain" description="NADPH-dependent FMN reductase-like" evidence="1">
    <location>
        <begin position="6"/>
        <end position="146"/>
    </location>
</feature>
<dbReference type="GO" id="GO:0016491">
    <property type="term" value="F:oxidoreductase activity"/>
    <property type="evidence" value="ECO:0007669"/>
    <property type="project" value="InterPro"/>
</dbReference>
<dbReference type="RefSeq" id="WP_147205540.1">
    <property type="nucleotide sequence ID" value="NZ_BJYT01000021.1"/>
</dbReference>
<dbReference type="Pfam" id="PF03358">
    <property type="entry name" value="FMN_red"/>
    <property type="match status" value="1"/>
</dbReference>
<organism evidence="2 3">
    <name type="scientific">Segetibacter aerophilus</name>
    <dbReference type="NCBI Taxonomy" id="670293"/>
    <lineage>
        <taxon>Bacteria</taxon>
        <taxon>Pseudomonadati</taxon>
        <taxon>Bacteroidota</taxon>
        <taxon>Chitinophagia</taxon>
        <taxon>Chitinophagales</taxon>
        <taxon>Chitinophagaceae</taxon>
        <taxon>Segetibacter</taxon>
    </lineage>
</organism>
<dbReference type="Proteomes" id="UP000321513">
    <property type="component" value="Unassembled WGS sequence"/>
</dbReference>
<dbReference type="GO" id="GO:0005829">
    <property type="term" value="C:cytosol"/>
    <property type="evidence" value="ECO:0007669"/>
    <property type="project" value="TreeGrafter"/>
</dbReference>
<dbReference type="InterPro" id="IPR029039">
    <property type="entry name" value="Flavoprotein-like_sf"/>
</dbReference>
<dbReference type="SUPFAM" id="SSF52218">
    <property type="entry name" value="Flavoproteins"/>
    <property type="match status" value="1"/>
</dbReference>
<dbReference type="OrthoDB" id="9812295at2"/>
<dbReference type="InterPro" id="IPR050712">
    <property type="entry name" value="NAD(P)H-dep_reductase"/>
</dbReference>
<sequence length="187" mass="20234">MPERKKVLALCGSTRSKSTNLNFIEAVAALGNQSFEINMYPSLAALPHFNPDLDTDTPPSEVAEFRRLIVESDGVLICTPEYALGVPGSLKNALDWLVSSCELSHKPVALITAATSGAKAHESLLGTLQMIEAEVGEKSQLLISFAKTKINYSSEITDKITLAAIEELIEAFTFSMHSKVLSHPTTE</sequence>
<evidence type="ECO:0000313" key="3">
    <source>
        <dbReference type="Proteomes" id="UP000321513"/>
    </source>
</evidence>
<dbReference type="GO" id="GO:0010181">
    <property type="term" value="F:FMN binding"/>
    <property type="evidence" value="ECO:0007669"/>
    <property type="project" value="TreeGrafter"/>
</dbReference>
<evidence type="ECO:0000259" key="1">
    <source>
        <dbReference type="Pfam" id="PF03358"/>
    </source>
</evidence>
<comment type="caution">
    <text evidence="2">The sequence shown here is derived from an EMBL/GenBank/DDBJ whole genome shotgun (WGS) entry which is preliminary data.</text>
</comment>
<proteinExistence type="predicted"/>
<dbReference type="PANTHER" id="PTHR30543:SF21">
    <property type="entry name" value="NAD(P)H-DEPENDENT FMN REDUCTASE LOT6"/>
    <property type="match status" value="1"/>
</dbReference>
<dbReference type="Gene3D" id="3.40.50.360">
    <property type="match status" value="1"/>
</dbReference>
<dbReference type="InterPro" id="IPR005025">
    <property type="entry name" value="FMN_Rdtase-like_dom"/>
</dbReference>
<protein>
    <submittedName>
        <fullName evidence="2">FMN reductase</fullName>
    </submittedName>
</protein>
<gene>
    <name evidence="2" type="ORF">SAE01_39310</name>
</gene>
<name>A0A512BHT6_9BACT</name>
<dbReference type="PANTHER" id="PTHR30543">
    <property type="entry name" value="CHROMATE REDUCTASE"/>
    <property type="match status" value="1"/>
</dbReference>
<evidence type="ECO:0000313" key="2">
    <source>
        <dbReference type="EMBL" id="GEO11435.1"/>
    </source>
</evidence>